<dbReference type="PRINTS" id="PR00690">
    <property type="entry name" value="ADHESNFAMILY"/>
</dbReference>
<dbReference type="AlphaFoldDB" id="A0AAP3UZM2"/>
<dbReference type="GO" id="GO:0030313">
    <property type="term" value="C:cell envelope"/>
    <property type="evidence" value="ECO:0007669"/>
    <property type="project" value="UniProtKB-SubCell"/>
</dbReference>
<dbReference type="RefSeq" id="WP_327787382.1">
    <property type="nucleotide sequence ID" value="NZ_JARGEQ010000006.1"/>
</dbReference>
<comment type="subcellular location">
    <subcellularLocation>
        <location evidence="1">Cell envelope</location>
    </subcellularLocation>
</comment>
<dbReference type="PANTHER" id="PTHR42953:SF1">
    <property type="entry name" value="METAL-BINDING PROTEIN HI_0362-RELATED"/>
    <property type="match status" value="1"/>
</dbReference>
<dbReference type="PANTHER" id="PTHR42953">
    <property type="entry name" value="HIGH-AFFINITY ZINC UPTAKE SYSTEM PROTEIN ZNUA-RELATED"/>
    <property type="match status" value="1"/>
</dbReference>
<evidence type="ECO:0000256" key="2">
    <source>
        <dbReference type="ARBA" id="ARBA00011028"/>
    </source>
</evidence>
<feature type="signal peptide" evidence="7">
    <location>
        <begin position="1"/>
        <end position="23"/>
    </location>
</feature>
<accession>A0AAP3UZM2</accession>
<keyword evidence="5 7" id="KW-0732">Signal</keyword>
<keyword evidence="4" id="KW-0479">Metal-binding</keyword>
<evidence type="ECO:0000256" key="5">
    <source>
        <dbReference type="ARBA" id="ARBA00022729"/>
    </source>
</evidence>
<dbReference type="PROSITE" id="PS51318">
    <property type="entry name" value="TAT"/>
    <property type="match status" value="1"/>
</dbReference>
<comment type="caution">
    <text evidence="8">The sequence shown here is derived from an EMBL/GenBank/DDBJ whole genome shotgun (WGS) entry which is preliminary data.</text>
</comment>
<dbReference type="GO" id="GO:0030001">
    <property type="term" value="P:metal ion transport"/>
    <property type="evidence" value="ECO:0007669"/>
    <property type="project" value="InterPro"/>
</dbReference>
<evidence type="ECO:0000256" key="7">
    <source>
        <dbReference type="SAM" id="SignalP"/>
    </source>
</evidence>
<sequence length="323" mass="34784">MRAGWTRRTWLGMALAAGLVAPAAPEAAEPLHAVATIGMVGDVVRNVGGERVEVTTLMGEGVDPHLYKTTRTDIARMLQADIVFYNGLMLEGKMTDALVRVAGAGRRVHAVTELLPESFLLEPPEFAGAFDPHVWMDPTAWTRSVEVIRDKLVEADPEGAEAYRAAAEAYAAELQRLDAYAEEVLASVPEERRVLVTAHDAFNYFGRRYGFRVEGIQGLSTDSEAGLRRIEELVDLLVELEIPAVFIESTIPVQTVQALVAGAAARGHEVVIGGSLFSDAMGAPGSYEGTYVGMIDHNVTVIARALGGSTPERGLNGQLAMRE</sequence>
<keyword evidence="3 6" id="KW-0813">Transport</keyword>
<dbReference type="InterPro" id="IPR006311">
    <property type="entry name" value="TAT_signal"/>
</dbReference>
<comment type="similarity">
    <text evidence="2 6">Belongs to the bacterial solute-binding protein 9 family.</text>
</comment>
<feature type="chain" id="PRO_5042866831" evidence="7">
    <location>
        <begin position="24"/>
        <end position="323"/>
    </location>
</feature>
<name>A0AAP3UZM2_9PROT</name>
<reference evidence="8 9" key="1">
    <citation type="submission" date="2023-03" db="EMBL/GenBank/DDBJ databases">
        <title>YIM 152171 draft genome.</title>
        <authorList>
            <person name="Yang Z."/>
        </authorList>
    </citation>
    <scope>NUCLEOTIDE SEQUENCE [LARGE SCALE GENOMIC DNA]</scope>
    <source>
        <strain evidence="8 9">YIM 152171</strain>
    </source>
</reference>
<evidence type="ECO:0000256" key="1">
    <source>
        <dbReference type="ARBA" id="ARBA00004196"/>
    </source>
</evidence>
<dbReference type="InterPro" id="IPR006129">
    <property type="entry name" value="AdhesinB"/>
</dbReference>
<evidence type="ECO:0000313" key="9">
    <source>
        <dbReference type="Proteomes" id="UP001301140"/>
    </source>
</evidence>
<evidence type="ECO:0000256" key="3">
    <source>
        <dbReference type="ARBA" id="ARBA00022448"/>
    </source>
</evidence>
<dbReference type="InterPro" id="IPR006128">
    <property type="entry name" value="Lipoprotein_PsaA-like"/>
</dbReference>
<protein>
    <submittedName>
        <fullName evidence="8">Zinc ABC transporter substrate-binding protein</fullName>
    </submittedName>
</protein>
<evidence type="ECO:0000313" key="8">
    <source>
        <dbReference type="EMBL" id="MDF1584974.1"/>
    </source>
</evidence>
<dbReference type="InterPro" id="IPR006127">
    <property type="entry name" value="ZnuA-like"/>
</dbReference>
<evidence type="ECO:0000256" key="6">
    <source>
        <dbReference type="RuleBase" id="RU003512"/>
    </source>
</evidence>
<dbReference type="EMBL" id="JARGEQ010000006">
    <property type="protein sequence ID" value="MDF1584974.1"/>
    <property type="molecule type" value="Genomic_DNA"/>
</dbReference>
<dbReference type="InterPro" id="IPR050492">
    <property type="entry name" value="Bact_metal-bind_prot9"/>
</dbReference>
<gene>
    <name evidence="8" type="ORF">PZ740_01080</name>
</gene>
<organism evidence="8 9">
    <name type="scientific">Marinimicrococcus flavescens</name>
    <dbReference type="NCBI Taxonomy" id="3031815"/>
    <lineage>
        <taxon>Bacteria</taxon>
        <taxon>Pseudomonadati</taxon>
        <taxon>Pseudomonadota</taxon>
        <taxon>Alphaproteobacteria</taxon>
        <taxon>Geminicoccales</taxon>
        <taxon>Geminicoccaceae</taxon>
        <taxon>Marinimicrococcus</taxon>
    </lineage>
</organism>
<keyword evidence="9" id="KW-1185">Reference proteome</keyword>
<dbReference type="PRINTS" id="PR00691">
    <property type="entry name" value="ADHESINB"/>
</dbReference>
<dbReference type="Proteomes" id="UP001301140">
    <property type="component" value="Unassembled WGS sequence"/>
</dbReference>
<dbReference type="GO" id="GO:0007155">
    <property type="term" value="P:cell adhesion"/>
    <property type="evidence" value="ECO:0007669"/>
    <property type="project" value="InterPro"/>
</dbReference>
<evidence type="ECO:0000256" key="4">
    <source>
        <dbReference type="ARBA" id="ARBA00022723"/>
    </source>
</evidence>
<proteinExistence type="inferred from homology"/>
<dbReference type="GO" id="GO:0046872">
    <property type="term" value="F:metal ion binding"/>
    <property type="evidence" value="ECO:0007669"/>
    <property type="project" value="UniProtKB-KW"/>
</dbReference>
<dbReference type="Gene3D" id="3.40.50.1980">
    <property type="entry name" value="Nitrogenase molybdenum iron protein domain"/>
    <property type="match status" value="2"/>
</dbReference>
<dbReference type="SUPFAM" id="SSF53807">
    <property type="entry name" value="Helical backbone' metal receptor"/>
    <property type="match status" value="1"/>
</dbReference>
<dbReference type="Pfam" id="PF01297">
    <property type="entry name" value="ZnuA"/>
    <property type="match status" value="1"/>
</dbReference>